<evidence type="ECO:0000256" key="2">
    <source>
        <dbReference type="ARBA" id="ARBA00005080"/>
    </source>
</evidence>
<gene>
    <name evidence="4 6" type="primary">folE</name>
    <name evidence="6" type="ORF">J9259_04485</name>
    <name evidence="7" type="ORF">KIY12_01165</name>
</gene>
<dbReference type="EMBL" id="JAGVSJ010000008">
    <property type="protein sequence ID" value="MBX8631762.1"/>
    <property type="molecule type" value="Genomic_DNA"/>
</dbReference>
<reference evidence="6" key="1">
    <citation type="submission" date="2021-04" db="EMBL/GenBank/DDBJ databases">
        <title>Genomic insights into ecological role and evolution of a novel Thermoplasmata order Candidatus Sysuiplasmatales.</title>
        <authorList>
            <person name="Yuan Y."/>
        </authorList>
    </citation>
    <scope>NUCLEOTIDE SEQUENCE</scope>
    <source>
        <strain evidence="7">TUT19-bin139</strain>
        <strain evidence="6">YP2-bin.285</strain>
    </source>
</reference>
<keyword evidence="4" id="KW-0342">GTP-binding</keyword>
<comment type="caution">
    <text evidence="6">The sequence shown here is derived from an EMBL/GenBank/DDBJ whole genome shotgun (WGS) entry which is preliminary data.</text>
</comment>
<dbReference type="GO" id="GO:0006730">
    <property type="term" value="P:one-carbon metabolic process"/>
    <property type="evidence" value="ECO:0007669"/>
    <property type="project" value="UniProtKB-UniRule"/>
</dbReference>
<comment type="subunit">
    <text evidence="4">Homopolymer.</text>
</comment>
<dbReference type="GO" id="GO:0046654">
    <property type="term" value="P:tetrahydrofolate biosynthetic process"/>
    <property type="evidence" value="ECO:0007669"/>
    <property type="project" value="UniProtKB-UniRule"/>
</dbReference>
<dbReference type="Gene3D" id="1.10.286.10">
    <property type="match status" value="1"/>
</dbReference>
<dbReference type="NCBIfam" id="NF006825">
    <property type="entry name" value="PRK09347.1-2"/>
    <property type="match status" value="1"/>
</dbReference>
<evidence type="ECO:0000256" key="4">
    <source>
        <dbReference type="HAMAP-Rule" id="MF_00223"/>
    </source>
</evidence>
<keyword evidence="4" id="KW-0554">One-carbon metabolism</keyword>
<dbReference type="PANTHER" id="PTHR11109:SF7">
    <property type="entry name" value="GTP CYCLOHYDROLASE 1"/>
    <property type="match status" value="1"/>
</dbReference>
<dbReference type="NCBIfam" id="TIGR00063">
    <property type="entry name" value="folE"/>
    <property type="match status" value="1"/>
</dbReference>
<name>A0A8J7YJ99_9ARCH</name>
<comment type="pathway">
    <text evidence="2 4">Cofactor biosynthesis; 7,8-dihydroneopterin triphosphate biosynthesis; 7,8-dihydroneopterin triphosphate from GTP: step 1/1.</text>
</comment>
<evidence type="ECO:0000313" key="6">
    <source>
        <dbReference type="EMBL" id="MBX8631762.1"/>
    </source>
</evidence>
<dbReference type="InterPro" id="IPR043134">
    <property type="entry name" value="GTP-CH-I_N"/>
</dbReference>
<dbReference type="Proteomes" id="UP000716004">
    <property type="component" value="Unassembled WGS sequence"/>
</dbReference>
<dbReference type="GO" id="GO:0008270">
    <property type="term" value="F:zinc ion binding"/>
    <property type="evidence" value="ECO:0007669"/>
    <property type="project" value="UniProtKB-UniRule"/>
</dbReference>
<dbReference type="SUPFAM" id="SSF55620">
    <property type="entry name" value="Tetrahydrobiopterin biosynthesis enzymes-like"/>
    <property type="match status" value="1"/>
</dbReference>
<evidence type="ECO:0000313" key="8">
    <source>
        <dbReference type="Proteomes" id="UP000716004"/>
    </source>
</evidence>
<feature type="domain" description="GTP cyclohydrolase I" evidence="5">
    <location>
        <begin position="10"/>
        <end position="186"/>
    </location>
</feature>
<dbReference type="AlphaFoldDB" id="A0A8J7YJ99"/>
<dbReference type="NCBIfam" id="NF006826">
    <property type="entry name" value="PRK09347.1-3"/>
    <property type="match status" value="1"/>
</dbReference>
<dbReference type="GO" id="GO:0005525">
    <property type="term" value="F:GTP binding"/>
    <property type="evidence" value="ECO:0007669"/>
    <property type="project" value="UniProtKB-KW"/>
</dbReference>
<feature type="binding site" evidence="4">
    <location>
        <position position="150"/>
    </location>
    <ligand>
        <name>Zn(2+)</name>
        <dbReference type="ChEBI" id="CHEBI:29105"/>
    </ligand>
</feature>
<keyword evidence="4" id="KW-0862">Zinc</keyword>
<comment type="similarity">
    <text evidence="4">Belongs to the GTP cyclohydrolase I family.</text>
</comment>
<evidence type="ECO:0000256" key="3">
    <source>
        <dbReference type="ARBA" id="ARBA00022801"/>
    </source>
</evidence>
<dbReference type="HAMAP" id="MF_00223">
    <property type="entry name" value="FolE"/>
    <property type="match status" value="1"/>
</dbReference>
<dbReference type="GO" id="GO:0006729">
    <property type="term" value="P:tetrahydrobiopterin biosynthetic process"/>
    <property type="evidence" value="ECO:0007669"/>
    <property type="project" value="TreeGrafter"/>
</dbReference>
<accession>A0A8J7YJ99</accession>
<dbReference type="FunFam" id="3.30.1130.10:FF:000001">
    <property type="entry name" value="GTP cyclohydrolase 1"/>
    <property type="match status" value="1"/>
</dbReference>
<dbReference type="Proteomes" id="UP000750197">
    <property type="component" value="Unassembled WGS sequence"/>
</dbReference>
<dbReference type="GO" id="GO:0003934">
    <property type="term" value="F:GTP cyclohydrolase I activity"/>
    <property type="evidence" value="ECO:0007669"/>
    <property type="project" value="UniProtKB-UniRule"/>
</dbReference>
<dbReference type="GO" id="GO:0005737">
    <property type="term" value="C:cytoplasm"/>
    <property type="evidence" value="ECO:0007669"/>
    <property type="project" value="TreeGrafter"/>
</dbReference>
<dbReference type="PROSITE" id="PS00860">
    <property type="entry name" value="GTP_CYCLOHYDROL_1_2"/>
    <property type="match status" value="1"/>
</dbReference>
<feature type="binding site" evidence="4">
    <location>
        <position position="82"/>
    </location>
    <ligand>
        <name>Zn(2+)</name>
        <dbReference type="ChEBI" id="CHEBI:29105"/>
    </ligand>
</feature>
<keyword evidence="4" id="KW-0479">Metal-binding</keyword>
<dbReference type="PANTHER" id="PTHR11109">
    <property type="entry name" value="GTP CYCLOHYDROLASE I"/>
    <property type="match status" value="1"/>
</dbReference>
<feature type="binding site" evidence="4">
    <location>
        <position position="79"/>
    </location>
    <ligand>
        <name>Zn(2+)</name>
        <dbReference type="ChEBI" id="CHEBI:29105"/>
    </ligand>
</feature>
<dbReference type="InterPro" id="IPR001474">
    <property type="entry name" value="GTP_CycHdrlase_I"/>
</dbReference>
<protein>
    <recommendedName>
        <fullName evidence="4">GTP cyclohydrolase 1</fullName>
        <ecNumber evidence="4">3.5.4.16</ecNumber>
    </recommendedName>
    <alternativeName>
        <fullName evidence="4">GTP cyclohydrolase I</fullName>
        <shortName evidence="4">GTP-CH-I</shortName>
    </alternativeName>
</protein>
<dbReference type="InterPro" id="IPR043133">
    <property type="entry name" value="GTP-CH-I_C/QueF"/>
</dbReference>
<dbReference type="EMBL" id="JAHEAC010000004">
    <property type="protein sequence ID" value="MBX8643329.1"/>
    <property type="molecule type" value="Genomic_DNA"/>
</dbReference>
<comment type="catalytic activity">
    <reaction evidence="1 4">
        <text>GTP + H2O = 7,8-dihydroneopterin 3'-triphosphate + formate + H(+)</text>
        <dbReference type="Rhea" id="RHEA:17473"/>
        <dbReference type="ChEBI" id="CHEBI:15377"/>
        <dbReference type="ChEBI" id="CHEBI:15378"/>
        <dbReference type="ChEBI" id="CHEBI:15740"/>
        <dbReference type="ChEBI" id="CHEBI:37565"/>
        <dbReference type="ChEBI" id="CHEBI:58462"/>
        <dbReference type="EC" id="3.5.4.16"/>
    </reaction>
</comment>
<organism evidence="6 8">
    <name type="scientific">Candidatus Sysuiplasma superficiale</name>
    <dbReference type="NCBI Taxonomy" id="2823368"/>
    <lineage>
        <taxon>Archaea</taxon>
        <taxon>Methanobacteriati</taxon>
        <taxon>Thermoplasmatota</taxon>
        <taxon>Thermoplasmata</taxon>
        <taxon>Candidatus Sysuiplasmatales</taxon>
        <taxon>Candidatus Sysuiplasmataceae</taxon>
        <taxon>Candidatus Sysuiplasma</taxon>
    </lineage>
</organism>
<dbReference type="PROSITE" id="PS00859">
    <property type="entry name" value="GTP_CYCLOHYDROL_1_1"/>
    <property type="match status" value="1"/>
</dbReference>
<evidence type="ECO:0000259" key="5">
    <source>
        <dbReference type="Pfam" id="PF01227"/>
    </source>
</evidence>
<evidence type="ECO:0000313" key="7">
    <source>
        <dbReference type="EMBL" id="MBX8643329.1"/>
    </source>
</evidence>
<proteinExistence type="inferred from homology"/>
<sequence length="187" mass="21415">MKSSRSQSRIEEAVRTILREIGVDENTEVFRNTPRRVYGMYSELFSGLDDKNEPRMTSFKNPGYHDIIAIRDIPFYSMCEHHLLPIFGHVSIAYIPGDRIVGLSKIPRTVKFFSSRPQVQERLTAELADFLHTKLNAKGVMVLVTARHMCMEMRGAKSIRSETLSSAIRGSFETHPETKEEALRLLE</sequence>
<dbReference type="UniPathway" id="UPA00848">
    <property type="reaction ID" value="UER00151"/>
</dbReference>
<dbReference type="InterPro" id="IPR020602">
    <property type="entry name" value="GTP_CycHdrlase_I_dom"/>
</dbReference>
<dbReference type="Pfam" id="PF01227">
    <property type="entry name" value="GTP_cyclohydroI"/>
    <property type="match status" value="1"/>
</dbReference>
<keyword evidence="4" id="KW-0547">Nucleotide-binding</keyword>
<dbReference type="InterPro" id="IPR018234">
    <property type="entry name" value="GTP_CycHdrlase_I_CS"/>
</dbReference>
<dbReference type="EC" id="3.5.4.16" evidence="4"/>
<evidence type="ECO:0000256" key="1">
    <source>
        <dbReference type="ARBA" id="ARBA00001052"/>
    </source>
</evidence>
<keyword evidence="3 4" id="KW-0378">Hydrolase</keyword>
<dbReference type="Gene3D" id="3.30.1130.10">
    <property type="match status" value="1"/>
</dbReference>